<dbReference type="CDD" id="cd00210">
    <property type="entry name" value="PTS_IIA_glc"/>
    <property type="match status" value="1"/>
</dbReference>
<dbReference type="Pfam" id="PF00391">
    <property type="entry name" value="PEP-utilizers"/>
    <property type="match status" value="1"/>
</dbReference>
<dbReference type="InterPro" id="IPR000032">
    <property type="entry name" value="HPr-like"/>
</dbReference>
<dbReference type="NCBIfam" id="NF006962">
    <property type="entry name" value="PRK09439.1"/>
    <property type="match status" value="1"/>
</dbReference>
<dbReference type="PROSITE" id="PS00370">
    <property type="entry name" value="PEP_ENZYMES_PHOS_SITE"/>
    <property type="match status" value="1"/>
</dbReference>
<feature type="coiled-coil region" evidence="14">
    <location>
        <begin position="318"/>
        <end position="345"/>
    </location>
</feature>
<dbReference type="Gene3D" id="3.20.20.60">
    <property type="entry name" value="Phosphoenolpyruvate-binding domains"/>
    <property type="match status" value="1"/>
</dbReference>
<dbReference type="InterPro" id="IPR008731">
    <property type="entry name" value="PTS_EIN"/>
</dbReference>
<dbReference type="NCBIfam" id="TIGR01417">
    <property type="entry name" value="PTS_I_fam"/>
    <property type="match status" value="1"/>
</dbReference>
<evidence type="ECO:0000256" key="12">
    <source>
        <dbReference type="ARBA" id="ARBA00022777"/>
    </source>
</evidence>
<dbReference type="InterPro" id="IPR036618">
    <property type="entry name" value="PtsI_HPr-bd_sf"/>
</dbReference>
<evidence type="ECO:0000256" key="11">
    <source>
        <dbReference type="ARBA" id="ARBA00022723"/>
    </source>
</evidence>
<dbReference type="FunFam" id="2.70.70.10:FF:000001">
    <property type="entry name" value="PTS system glucose-specific IIA component"/>
    <property type="match status" value="1"/>
</dbReference>
<evidence type="ECO:0000256" key="4">
    <source>
        <dbReference type="ARBA" id="ARBA00007837"/>
    </source>
</evidence>
<evidence type="ECO:0000256" key="10">
    <source>
        <dbReference type="ARBA" id="ARBA00022683"/>
    </source>
</evidence>
<dbReference type="NCBIfam" id="TIGR01003">
    <property type="entry name" value="PTS_HPr_family"/>
    <property type="match status" value="1"/>
</dbReference>
<dbReference type="InterPro" id="IPR000121">
    <property type="entry name" value="PEP_util_C"/>
</dbReference>
<evidence type="ECO:0000256" key="13">
    <source>
        <dbReference type="ARBA" id="ARBA00022842"/>
    </source>
</evidence>
<dbReference type="GO" id="GO:0046872">
    <property type="term" value="F:metal ion binding"/>
    <property type="evidence" value="ECO:0007669"/>
    <property type="project" value="UniProtKB-KW"/>
</dbReference>
<feature type="domain" description="PTS EIIA type-1" evidence="15">
    <location>
        <begin position="685"/>
        <end position="789"/>
    </location>
</feature>
<keyword evidence="13" id="KW-0460">Magnesium</keyword>
<accession>A0A0A2W1K0</accession>
<keyword evidence="10" id="KW-0598">Phosphotransferase system</keyword>
<evidence type="ECO:0000313" key="17">
    <source>
        <dbReference type="EMBL" id="KGQ13753.1"/>
    </source>
</evidence>
<dbReference type="Gene3D" id="1.10.274.10">
    <property type="entry name" value="PtsI, HPr-binding domain"/>
    <property type="match status" value="1"/>
</dbReference>
<gene>
    <name evidence="17" type="ORF">BBAD15_g233</name>
</gene>
<dbReference type="InterPro" id="IPR050499">
    <property type="entry name" value="PEP-utilizing_PTS_enzyme"/>
</dbReference>
<dbReference type="Pfam" id="PF00358">
    <property type="entry name" value="PTS_EIIA_1"/>
    <property type="match status" value="1"/>
</dbReference>
<dbReference type="PANTHER" id="PTHR46244:SF6">
    <property type="entry name" value="PHOSPHOENOLPYRUVATE-PROTEIN PHOSPHOTRANSFERASE"/>
    <property type="match status" value="1"/>
</dbReference>
<keyword evidence="9 17" id="KW-0808">Transferase</keyword>
<dbReference type="InterPro" id="IPR018274">
    <property type="entry name" value="PEP_util_AS"/>
</dbReference>
<proteinExistence type="inferred from homology"/>
<evidence type="ECO:0000313" key="18">
    <source>
        <dbReference type="Proteomes" id="UP000030106"/>
    </source>
</evidence>
<evidence type="ECO:0000259" key="15">
    <source>
        <dbReference type="PROSITE" id="PS51093"/>
    </source>
</evidence>
<evidence type="ECO:0000256" key="5">
    <source>
        <dbReference type="ARBA" id="ARBA00012232"/>
    </source>
</evidence>
<dbReference type="EC" id="2.7.3.9" evidence="5"/>
<dbReference type="SUPFAM" id="SSF55594">
    <property type="entry name" value="HPr-like"/>
    <property type="match status" value="1"/>
</dbReference>
<dbReference type="InterPro" id="IPR011055">
    <property type="entry name" value="Dup_hybrid_motif"/>
</dbReference>
<dbReference type="Gene3D" id="3.30.1340.10">
    <property type="entry name" value="HPr-like"/>
    <property type="match status" value="1"/>
</dbReference>
<dbReference type="PROSITE" id="PS00589">
    <property type="entry name" value="PTS_HPR_SER"/>
    <property type="match status" value="1"/>
</dbReference>
<feature type="domain" description="HPr" evidence="16">
    <location>
        <begin position="1"/>
        <end position="102"/>
    </location>
</feature>
<dbReference type="GO" id="GO:0016301">
    <property type="term" value="F:kinase activity"/>
    <property type="evidence" value="ECO:0007669"/>
    <property type="project" value="UniProtKB-KW"/>
</dbReference>
<dbReference type="PROSITE" id="PS51093">
    <property type="entry name" value="PTS_EIIA_TYPE_1"/>
    <property type="match status" value="1"/>
</dbReference>
<evidence type="ECO:0000256" key="14">
    <source>
        <dbReference type="SAM" id="Coils"/>
    </source>
</evidence>
<dbReference type="InterPro" id="IPR040442">
    <property type="entry name" value="Pyrv_kinase-like_dom_sf"/>
</dbReference>
<keyword evidence="8" id="KW-0762">Sugar transport</keyword>
<dbReference type="InterPro" id="IPR001127">
    <property type="entry name" value="PTS_EIIA_1_perm"/>
</dbReference>
<dbReference type="InterPro" id="IPR015813">
    <property type="entry name" value="Pyrv/PenolPyrv_kinase-like_dom"/>
</dbReference>
<dbReference type="AlphaFoldDB" id="A0A0A2W1K0"/>
<dbReference type="InterPro" id="IPR035895">
    <property type="entry name" value="HPr-like_sf"/>
</dbReference>
<dbReference type="InterPro" id="IPR006318">
    <property type="entry name" value="PTS_EI-like"/>
</dbReference>
<dbReference type="PROSITE" id="PS00742">
    <property type="entry name" value="PEP_ENZYMES_2"/>
    <property type="match status" value="1"/>
</dbReference>
<organism evidence="17 18">
    <name type="scientific">Beauveria bassiana D1-5</name>
    <dbReference type="NCBI Taxonomy" id="1245745"/>
    <lineage>
        <taxon>Eukaryota</taxon>
        <taxon>Fungi</taxon>
        <taxon>Dikarya</taxon>
        <taxon>Ascomycota</taxon>
        <taxon>Pezizomycotina</taxon>
        <taxon>Sordariomycetes</taxon>
        <taxon>Hypocreomycetidae</taxon>
        <taxon>Hypocreales</taxon>
        <taxon>Cordycipitaceae</taxon>
        <taxon>Beauveria</taxon>
    </lineage>
</organism>
<dbReference type="NCBIfam" id="TIGR00830">
    <property type="entry name" value="PTBA"/>
    <property type="match status" value="1"/>
</dbReference>
<dbReference type="SUPFAM" id="SSF52009">
    <property type="entry name" value="Phosphohistidine domain"/>
    <property type="match status" value="1"/>
</dbReference>
<dbReference type="GO" id="GO:0009401">
    <property type="term" value="P:phosphoenolpyruvate-dependent sugar phosphotransferase system"/>
    <property type="evidence" value="ECO:0007669"/>
    <property type="project" value="UniProtKB-KW"/>
</dbReference>
<keyword evidence="11" id="KW-0479">Metal-binding</keyword>
<evidence type="ECO:0000256" key="2">
    <source>
        <dbReference type="ARBA" id="ARBA00001946"/>
    </source>
</evidence>
<keyword evidence="14" id="KW-0175">Coiled coil</keyword>
<dbReference type="STRING" id="1245745.A0A0A2W1K0"/>
<dbReference type="FunFam" id="1.10.274.10:FF:000001">
    <property type="entry name" value="Phosphoenolpyruvate-protein phosphotransferase"/>
    <property type="match status" value="1"/>
</dbReference>
<evidence type="ECO:0000256" key="6">
    <source>
        <dbReference type="ARBA" id="ARBA00022448"/>
    </source>
</evidence>
<dbReference type="NCBIfam" id="NF008382">
    <property type="entry name" value="PRK11177.1"/>
    <property type="match status" value="1"/>
</dbReference>
<dbReference type="CDD" id="cd00367">
    <property type="entry name" value="PTS-HPr_like"/>
    <property type="match status" value="1"/>
</dbReference>
<dbReference type="Pfam" id="PF00381">
    <property type="entry name" value="PTS-HPr"/>
    <property type="match status" value="1"/>
</dbReference>
<evidence type="ECO:0000256" key="8">
    <source>
        <dbReference type="ARBA" id="ARBA00022597"/>
    </source>
</evidence>
<dbReference type="Pfam" id="PF05524">
    <property type="entry name" value="PEP-utilisers_N"/>
    <property type="match status" value="1"/>
</dbReference>
<comment type="cofactor">
    <cofactor evidence="2">
        <name>Mg(2+)</name>
        <dbReference type="ChEBI" id="CHEBI:18420"/>
    </cofactor>
</comment>
<dbReference type="GO" id="GO:0008965">
    <property type="term" value="F:phosphoenolpyruvate-protein phosphotransferase activity"/>
    <property type="evidence" value="ECO:0007669"/>
    <property type="project" value="UniProtKB-EC"/>
</dbReference>
<sequence>MFQQEVTITAPNGLHTRPAAQFVKEAKGFTSEITVTSNGKSASAKSLFKLQTLGLTQGTVVTLSAEGEDEQKAVEHLVKLMAELEVMISGILASPGIAFGKALLLKEDEIVIDRKKISADKVEQEVERFLSGRAKASEQLEAIKIKAGETFGEEKEAIFEGHIMLLEDEELEQEIIALIKDKLVTADAAAYEVIEGQATALEELDDEYLKERAADVRDIGKRLLQNILGLNIIDLSAIKDEVILVAKDLTPSETAQLNLKKVLGFITDIGGRTSHTSIMARSLELPAIVGTGSVTSDVKNDDYLILDAVNNKVYVNPTNEQIEELRAVQQQVASEKAELAKLKDLPAITLDGHQVEVCANIGTVRDIDGAERNGAEGVGLYRTEFLFMDRDSLPTEEEQFAAYKAVAEACGSQAVIVRTMDIGGDKELPYMNFPKEENPFLGWRAIRIAMDRKEILRDQVRAILRASAFGKLRIMFPMIISVEEVRALRKEIEIFKQELRDEGKAFDESIEIGVMVETPAAATIARHLAKEVDFFSIGTNDLTQYTLAVDRGNDMISHLYQPMSPSVLTLIKQVIDASHAEGKWTGMCGELAGDERATLLLLGMGLDEFSMSAISIPRIKKIIRNTNFEDAKVLAEQALAQPTTDELMTLVNNKLFGDKGNSDTGTIEIVAPLSGEIVNIEDVPDVVFAEKIVGDGIAIKPTGNKMVAPVDGTIGKIFETNHAFSIESDSGIELFVHFGIDTVELKGEGFKRIAEEGQRVKKGDVVIEFDLPLLEEKAKSTLTSVVISNMDEIKELIKLTGSVTVGETPVIRIKK</sequence>
<dbReference type="SUPFAM" id="SSF47831">
    <property type="entry name" value="Enzyme I of the PEP:sugar phosphotransferase system HPr-binding (sub)domain"/>
    <property type="match status" value="1"/>
</dbReference>
<keyword evidence="7" id="KW-0963">Cytoplasm</keyword>
<dbReference type="PANTHER" id="PTHR46244">
    <property type="entry name" value="PHOSPHOENOLPYRUVATE-PROTEIN PHOSPHOTRANSFERASE"/>
    <property type="match status" value="1"/>
</dbReference>
<dbReference type="InterPro" id="IPR001020">
    <property type="entry name" value="PTS_HPr_His_P_site"/>
</dbReference>
<evidence type="ECO:0000256" key="1">
    <source>
        <dbReference type="ARBA" id="ARBA00000683"/>
    </source>
</evidence>
<comment type="catalytic activity">
    <reaction evidence="1">
        <text>L-histidyl-[protein] + phosphoenolpyruvate = N(pros)-phospho-L-histidyl-[protein] + pyruvate</text>
        <dbReference type="Rhea" id="RHEA:23880"/>
        <dbReference type="Rhea" id="RHEA-COMP:9745"/>
        <dbReference type="Rhea" id="RHEA-COMP:9746"/>
        <dbReference type="ChEBI" id="CHEBI:15361"/>
        <dbReference type="ChEBI" id="CHEBI:29979"/>
        <dbReference type="ChEBI" id="CHEBI:58702"/>
        <dbReference type="ChEBI" id="CHEBI:64837"/>
        <dbReference type="EC" id="2.7.3.9"/>
    </reaction>
</comment>
<evidence type="ECO:0000256" key="3">
    <source>
        <dbReference type="ARBA" id="ARBA00004496"/>
    </source>
</evidence>
<evidence type="ECO:0000259" key="16">
    <source>
        <dbReference type="PROSITE" id="PS51350"/>
    </source>
</evidence>
<keyword evidence="6" id="KW-0813">Transport</keyword>
<dbReference type="FunFam" id="3.30.1340.10:FF:000001">
    <property type="entry name" value="Phosphocarrier, HPr family"/>
    <property type="match status" value="1"/>
</dbReference>
<keyword evidence="12" id="KW-0418">Kinase</keyword>
<evidence type="ECO:0000256" key="9">
    <source>
        <dbReference type="ARBA" id="ARBA00022679"/>
    </source>
</evidence>
<dbReference type="InterPro" id="IPR002114">
    <property type="entry name" value="PTS_HPr_Ser_P_site"/>
</dbReference>
<dbReference type="FunFam" id="3.20.20.60:FF:000007">
    <property type="entry name" value="Phosphoenolpyruvate-protein phosphotransferase"/>
    <property type="match status" value="1"/>
</dbReference>
<dbReference type="PROSITE" id="PS00371">
    <property type="entry name" value="PTS_EIIA_TYPE_1_HIS"/>
    <property type="match status" value="1"/>
</dbReference>
<dbReference type="GO" id="GO:0005737">
    <property type="term" value="C:cytoplasm"/>
    <property type="evidence" value="ECO:0007669"/>
    <property type="project" value="UniProtKB-SubCell"/>
</dbReference>
<dbReference type="InterPro" id="IPR008279">
    <property type="entry name" value="PEP-util_enz_mobile_dom"/>
</dbReference>
<comment type="subcellular location">
    <subcellularLocation>
        <location evidence="3">Cytoplasm</location>
    </subcellularLocation>
</comment>
<dbReference type="Gene3D" id="3.50.30.10">
    <property type="entry name" value="Phosphohistidine domain"/>
    <property type="match status" value="1"/>
</dbReference>
<dbReference type="FunFam" id="3.50.30.10:FF:000001">
    <property type="entry name" value="Phosphoenolpyruvate-protein phosphotransferase"/>
    <property type="match status" value="1"/>
</dbReference>
<dbReference type="PROSITE" id="PS00369">
    <property type="entry name" value="PTS_HPR_HIS"/>
    <property type="match status" value="1"/>
</dbReference>
<keyword evidence="17" id="KW-0670">Pyruvate</keyword>
<dbReference type="Gene3D" id="2.70.70.10">
    <property type="entry name" value="Glucose Permease (Domain IIA)"/>
    <property type="match status" value="1"/>
</dbReference>
<dbReference type="SUPFAM" id="SSF51621">
    <property type="entry name" value="Phosphoenolpyruvate/pyruvate domain"/>
    <property type="match status" value="1"/>
</dbReference>
<dbReference type="HOGENOM" id="CLU_007308_3_3_1"/>
<dbReference type="NCBIfam" id="NF008104">
    <property type="entry name" value="PRK10850.1"/>
    <property type="match status" value="1"/>
</dbReference>
<protein>
    <recommendedName>
        <fullName evidence="5">phosphoenolpyruvate--protein phosphotransferase</fullName>
        <ecNumber evidence="5">2.7.3.9</ecNumber>
    </recommendedName>
</protein>
<dbReference type="Proteomes" id="UP000030106">
    <property type="component" value="Unassembled WGS sequence"/>
</dbReference>
<dbReference type="SUPFAM" id="SSF51261">
    <property type="entry name" value="Duplicated hybrid motif"/>
    <property type="match status" value="1"/>
</dbReference>
<dbReference type="PRINTS" id="PR01736">
    <property type="entry name" value="PHPHTRNFRASE"/>
</dbReference>
<name>A0A0A2W1K0_BEABA</name>
<dbReference type="EMBL" id="ANFO01000023">
    <property type="protein sequence ID" value="KGQ13753.1"/>
    <property type="molecule type" value="Genomic_DNA"/>
</dbReference>
<dbReference type="Pfam" id="PF02896">
    <property type="entry name" value="PEP-utilizers_C"/>
    <property type="match status" value="1"/>
</dbReference>
<comment type="caution">
    <text evidence="17">The sequence shown here is derived from an EMBL/GenBank/DDBJ whole genome shotgun (WGS) entry which is preliminary data.</text>
</comment>
<dbReference type="PROSITE" id="PS51350">
    <property type="entry name" value="PTS_HPR_DOM"/>
    <property type="match status" value="1"/>
</dbReference>
<reference evidence="17 18" key="1">
    <citation type="submission" date="2012-10" db="EMBL/GenBank/DDBJ databases">
        <title>Genome sequencing and analysis of entomopathogenic fungi Beauveria bassiana D1-5.</title>
        <authorList>
            <person name="Li Q."/>
            <person name="Wang L."/>
            <person name="Zhang Z."/>
            <person name="Wang Q."/>
            <person name="Ren J."/>
            <person name="Wang M."/>
            <person name="Xu W."/>
            <person name="Wang J."/>
            <person name="Lu Y."/>
            <person name="Du Q."/>
            <person name="Sun Z."/>
        </authorList>
    </citation>
    <scope>NUCLEOTIDE SEQUENCE [LARGE SCALE GENOMIC DNA]</scope>
    <source>
        <strain evidence="17 18">D1-5</strain>
    </source>
</reference>
<dbReference type="InterPro" id="IPR036637">
    <property type="entry name" value="Phosphohistidine_dom_sf"/>
</dbReference>
<dbReference type="PRINTS" id="PR00107">
    <property type="entry name" value="PHOSPHOCPHPR"/>
</dbReference>
<evidence type="ECO:0000256" key="7">
    <source>
        <dbReference type="ARBA" id="ARBA00022490"/>
    </source>
</evidence>
<dbReference type="InterPro" id="IPR023151">
    <property type="entry name" value="PEP_util_CS"/>
</dbReference>
<comment type="similarity">
    <text evidence="4">Belongs to the PEP-utilizing enzyme family.</text>
</comment>